<keyword evidence="1 5" id="KW-0032">Aminotransferase</keyword>
<dbReference type="Gene3D" id="3.40.640.10">
    <property type="entry name" value="Type I PLP-dependent aspartate aminotransferase-like (Major domain)"/>
    <property type="match status" value="1"/>
</dbReference>
<dbReference type="GO" id="GO:0042802">
    <property type="term" value="F:identical protein binding"/>
    <property type="evidence" value="ECO:0007669"/>
    <property type="project" value="TreeGrafter"/>
</dbReference>
<dbReference type="InterPro" id="IPR049704">
    <property type="entry name" value="Aminotrans_3_PPA_site"/>
</dbReference>
<feature type="binding site" evidence="5">
    <location>
        <position position="269"/>
    </location>
    <ligand>
        <name>N(2)-acetyl-L-ornithine</name>
        <dbReference type="ChEBI" id="CHEBI:57805"/>
    </ligand>
</feature>
<evidence type="ECO:0000256" key="1">
    <source>
        <dbReference type="ARBA" id="ARBA00022576"/>
    </source>
</evidence>
<evidence type="ECO:0000256" key="3">
    <source>
        <dbReference type="ARBA" id="ARBA00022679"/>
    </source>
</evidence>
<dbReference type="InterPro" id="IPR015422">
    <property type="entry name" value="PyrdxlP-dep_Trfase_small"/>
</dbReference>
<dbReference type="GO" id="GO:0005737">
    <property type="term" value="C:cytoplasm"/>
    <property type="evidence" value="ECO:0007669"/>
    <property type="project" value="UniProtKB-SubCell"/>
</dbReference>
<dbReference type="UniPathway" id="UPA00068">
    <property type="reaction ID" value="UER00109"/>
</dbReference>
<evidence type="ECO:0000256" key="4">
    <source>
        <dbReference type="ARBA" id="ARBA00022898"/>
    </source>
</evidence>
<dbReference type="GO" id="GO:0030170">
    <property type="term" value="F:pyridoxal phosphate binding"/>
    <property type="evidence" value="ECO:0007669"/>
    <property type="project" value="InterPro"/>
</dbReference>
<dbReference type="InterPro" id="IPR015424">
    <property type="entry name" value="PyrdxlP-dep_Trfase"/>
</dbReference>
<evidence type="ECO:0000256" key="5">
    <source>
        <dbReference type="HAMAP-Rule" id="MF_01107"/>
    </source>
</evidence>
<dbReference type="EMBL" id="BMOF01000006">
    <property type="protein sequence ID" value="GGJ94688.1"/>
    <property type="molecule type" value="Genomic_DNA"/>
</dbReference>
<accession>A0A8J3B7C0</accession>
<reference evidence="6" key="2">
    <citation type="submission" date="2020-09" db="EMBL/GenBank/DDBJ databases">
        <authorList>
            <person name="Sun Q."/>
            <person name="Ohkuma M."/>
        </authorList>
    </citation>
    <scope>NUCLEOTIDE SEQUENCE</scope>
    <source>
        <strain evidence="6">JCM 14719</strain>
    </source>
</reference>
<protein>
    <recommendedName>
        <fullName evidence="5">Acetylornithine aminotransferase</fullName>
        <shortName evidence="5">ACOAT</shortName>
        <ecNumber evidence="5">2.6.1.11</ecNumber>
    </recommendedName>
</protein>
<keyword evidence="4 5" id="KW-0663">Pyridoxal phosphate</keyword>
<dbReference type="FunFam" id="3.40.640.10:FF:000004">
    <property type="entry name" value="Acetylornithine aminotransferase"/>
    <property type="match status" value="1"/>
</dbReference>
<feature type="binding site" evidence="5">
    <location>
        <begin position="212"/>
        <end position="215"/>
    </location>
    <ligand>
        <name>pyridoxal 5'-phosphate</name>
        <dbReference type="ChEBI" id="CHEBI:597326"/>
    </ligand>
</feature>
<dbReference type="GO" id="GO:0003992">
    <property type="term" value="F:N2-acetyl-L-ornithine:2-oxoglutarate 5-aminotransferase activity"/>
    <property type="evidence" value="ECO:0007669"/>
    <property type="project" value="UniProtKB-UniRule"/>
</dbReference>
<evidence type="ECO:0000313" key="6">
    <source>
        <dbReference type="EMBL" id="GGJ94688.1"/>
    </source>
</evidence>
<name>A0A8J3B7C0_9BACI</name>
<comment type="caution">
    <text evidence="6">The sequence shown here is derived from an EMBL/GenBank/DDBJ whole genome shotgun (WGS) entry which is preliminary data.</text>
</comment>
<dbReference type="Pfam" id="PF00202">
    <property type="entry name" value="Aminotran_3"/>
    <property type="match status" value="1"/>
</dbReference>
<feature type="binding site" evidence="5">
    <location>
        <position position="270"/>
    </location>
    <ligand>
        <name>pyridoxal 5'-phosphate</name>
        <dbReference type="ChEBI" id="CHEBI:597326"/>
    </ligand>
</feature>
<sequence>MALFDTYARWPVRAVRGEKHWLWDESGRRYLDFTSGIGVTSLGHVPDAVKQAVAAQLEMLWHCSNLFQIPLQEQVAAKLCAASGLDRAFFCNSGAEANEAAIKLARRYFQVVRGEERYEVVTFHGSFHGRTLATLTATGQEKVKVGFAPLPEGFRSVPFGDLAALEAAVTDKTAAVLLELVQGEGGVVPAEPAFVRGVAELCCEKGLLLIVDEVQTGIGRTGSLFAFQHYGVVPDAVTLAKGLGSGIPVGALLAKEDVAAAFAPGSHGSTFGGNPVAMAAALATLEELERGGWLERVRAMGALMKERLEALAARTPAIVDVRGLGLMLGVQVTVPVADVLAALRRRGVLMLPAGTDVIRLLPPFTIGPAEVEVAVRALGEALDEVAAQGGAAKAET</sequence>
<proteinExistence type="inferred from homology"/>
<dbReference type="CDD" id="cd00610">
    <property type="entry name" value="OAT_like"/>
    <property type="match status" value="1"/>
</dbReference>
<keyword evidence="5" id="KW-0963">Cytoplasm</keyword>
<evidence type="ECO:0000313" key="7">
    <source>
        <dbReference type="Proteomes" id="UP000637720"/>
    </source>
</evidence>
<organism evidence="6 7">
    <name type="scientific">Calditerricola satsumensis</name>
    <dbReference type="NCBI Taxonomy" id="373054"/>
    <lineage>
        <taxon>Bacteria</taxon>
        <taxon>Bacillati</taxon>
        <taxon>Bacillota</taxon>
        <taxon>Bacilli</taxon>
        <taxon>Bacillales</taxon>
        <taxon>Bacillaceae</taxon>
        <taxon>Calditerricola</taxon>
    </lineage>
</organism>
<reference evidence="6" key="1">
    <citation type="journal article" date="2014" name="Int. J. Syst. Evol. Microbiol.">
        <title>Complete genome sequence of Corynebacterium casei LMG S-19264T (=DSM 44701T), isolated from a smear-ripened cheese.</title>
        <authorList>
            <consortium name="US DOE Joint Genome Institute (JGI-PGF)"/>
            <person name="Walter F."/>
            <person name="Albersmeier A."/>
            <person name="Kalinowski J."/>
            <person name="Ruckert C."/>
        </authorList>
    </citation>
    <scope>NUCLEOTIDE SEQUENCE</scope>
    <source>
        <strain evidence="6">JCM 14719</strain>
    </source>
</reference>
<keyword evidence="2 5" id="KW-0028">Amino-acid biosynthesis</keyword>
<dbReference type="InterPro" id="IPR005814">
    <property type="entry name" value="Aminotrans_3"/>
</dbReference>
<dbReference type="InterPro" id="IPR015421">
    <property type="entry name" value="PyrdxlP-dep_Trfase_major"/>
</dbReference>
<keyword evidence="7" id="KW-1185">Reference proteome</keyword>
<dbReference type="PANTHER" id="PTHR11986:SF79">
    <property type="entry name" value="ACETYLORNITHINE AMINOTRANSFERASE, MITOCHONDRIAL"/>
    <property type="match status" value="1"/>
</dbReference>
<comment type="similarity">
    <text evidence="5">Belongs to the class-III pyridoxal-phosphate-dependent aminotransferase family. ArgD subfamily.</text>
</comment>
<gene>
    <name evidence="5 6" type="primary">argD</name>
    <name evidence="6" type="ORF">GCM10007043_05590</name>
</gene>
<comment type="catalytic activity">
    <reaction evidence="5">
        <text>N(2)-acetyl-L-ornithine + 2-oxoglutarate = N-acetyl-L-glutamate 5-semialdehyde + L-glutamate</text>
        <dbReference type="Rhea" id="RHEA:18049"/>
        <dbReference type="ChEBI" id="CHEBI:16810"/>
        <dbReference type="ChEBI" id="CHEBI:29123"/>
        <dbReference type="ChEBI" id="CHEBI:29985"/>
        <dbReference type="ChEBI" id="CHEBI:57805"/>
        <dbReference type="EC" id="2.6.1.11"/>
    </reaction>
</comment>
<dbReference type="GO" id="GO:0006526">
    <property type="term" value="P:L-arginine biosynthetic process"/>
    <property type="evidence" value="ECO:0007669"/>
    <property type="project" value="UniProtKB-UniRule"/>
</dbReference>
<dbReference type="SUPFAM" id="SSF53383">
    <property type="entry name" value="PLP-dependent transferases"/>
    <property type="match status" value="1"/>
</dbReference>
<feature type="binding site" evidence="5">
    <location>
        <begin position="94"/>
        <end position="95"/>
    </location>
    <ligand>
        <name>pyridoxal 5'-phosphate</name>
        <dbReference type="ChEBI" id="CHEBI:597326"/>
    </ligand>
</feature>
<dbReference type="EC" id="2.6.1.11" evidence="5"/>
<dbReference type="NCBIfam" id="TIGR00707">
    <property type="entry name" value="argD"/>
    <property type="match status" value="1"/>
</dbReference>
<comment type="miscellaneous">
    <text evidence="5">May also have succinyldiaminopimelate aminotransferase activity, thus carrying out the corresponding step in lysine biosynthesis.</text>
</comment>
<comment type="subunit">
    <text evidence="5">Homodimer.</text>
</comment>
<dbReference type="PANTHER" id="PTHR11986">
    <property type="entry name" value="AMINOTRANSFERASE CLASS III"/>
    <property type="match status" value="1"/>
</dbReference>
<comment type="pathway">
    <text evidence="5">Amino-acid biosynthesis; L-arginine biosynthesis; N(2)-acetyl-L-ornithine from L-glutamate: step 4/4.</text>
</comment>
<feature type="binding site" evidence="5">
    <location>
        <position position="127"/>
    </location>
    <ligand>
        <name>pyridoxal 5'-phosphate</name>
        <dbReference type="ChEBI" id="CHEBI:597326"/>
    </ligand>
</feature>
<dbReference type="PIRSF" id="PIRSF000521">
    <property type="entry name" value="Transaminase_4ab_Lys_Orn"/>
    <property type="match status" value="1"/>
</dbReference>
<feature type="binding site" evidence="5">
    <location>
        <position position="130"/>
    </location>
    <ligand>
        <name>N(2)-acetyl-L-ornithine</name>
        <dbReference type="ChEBI" id="CHEBI:57805"/>
    </ligand>
</feature>
<comment type="cofactor">
    <cofactor evidence="5">
        <name>pyridoxal 5'-phosphate</name>
        <dbReference type="ChEBI" id="CHEBI:597326"/>
    </cofactor>
    <text evidence="5">Binds 1 pyridoxal phosphate per subunit.</text>
</comment>
<dbReference type="PROSITE" id="PS00600">
    <property type="entry name" value="AA_TRANSFER_CLASS_3"/>
    <property type="match status" value="1"/>
</dbReference>
<dbReference type="NCBIfam" id="NF002325">
    <property type="entry name" value="PRK01278.1"/>
    <property type="match status" value="1"/>
</dbReference>
<dbReference type="HAMAP" id="MF_01107">
    <property type="entry name" value="ArgD_aminotrans_3"/>
    <property type="match status" value="1"/>
</dbReference>
<dbReference type="Gene3D" id="3.90.1150.10">
    <property type="entry name" value="Aspartate Aminotransferase, domain 1"/>
    <property type="match status" value="1"/>
</dbReference>
<dbReference type="InterPro" id="IPR050103">
    <property type="entry name" value="Class-III_PLP-dep_AT"/>
</dbReference>
<evidence type="ECO:0000256" key="2">
    <source>
        <dbReference type="ARBA" id="ARBA00022605"/>
    </source>
</evidence>
<dbReference type="NCBIfam" id="NF002797">
    <property type="entry name" value="PRK02936.1"/>
    <property type="match status" value="1"/>
</dbReference>
<dbReference type="Proteomes" id="UP000637720">
    <property type="component" value="Unassembled WGS sequence"/>
</dbReference>
<dbReference type="RefSeq" id="WP_188816743.1">
    <property type="nucleotide sequence ID" value="NZ_BMOF01000006.1"/>
</dbReference>
<keyword evidence="3 5" id="KW-0808">Transferase</keyword>
<comment type="subcellular location">
    <subcellularLocation>
        <location evidence="5">Cytoplasm</location>
    </subcellularLocation>
</comment>
<dbReference type="InterPro" id="IPR004636">
    <property type="entry name" value="AcOrn/SuccOrn_fam"/>
</dbReference>
<keyword evidence="5" id="KW-0055">Arginine biosynthesis</keyword>
<feature type="modified residue" description="N6-(pyridoxal phosphate)lysine" evidence="5">
    <location>
        <position position="241"/>
    </location>
</feature>
<dbReference type="AlphaFoldDB" id="A0A8J3B7C0"/>